<dbReference type="EnsemblMetazoa" id="XM_022804399">
    <property type="protein sequence ID" value="XP_022660134"/>
    <property type="gene ID" value="LOC111249927"/>
</dbReference>
<evidence type="ECO:0008006" key="9">
    <source>
        <dbReference type="Google" id="ProtNLM"/>
    </source>
</evidence>
<name>A0A7M7K121_VARDE</name>
<evidence type="ECO:0000313" key="8">
    <source>
        <dbReference type="Proteomes" id="UP000594260"/>
    </source>
</evidence>
<dbReference type="GO" id="GO:0008745">
    <property type="term" value="F:N-acetylmuramoyl-L-alanine amidase activity"/>
    <property type="evidence" value="ECO:0007669"/>
    <property type="project" value="InterPro"/>
</dbReference>
<dbReference type="GeneID" id="111249927"/>
<dbReference type="GO" id="GO:0045087">
    <property type="term" value="P:innate immune response"/>
    <property type="evidence" value="ECO:0007669"/>
    <property type="project" value="UniProtKB-KW"/>
</dbReference>
<evidence type="ECO:0000313" key="7">
    <source>
        <dbReference type="EnsemblMetazoa" id="XP_022660134"/>
    </source>
</evidence>
<feature type="domain" description="N-acetylmuramoyl-L-alanine amidase" evidence="5">
    <location>
        <begin position="45"/>
        <end position="178"/>
    </location>
</feature>
<feature type="domain" description="Peptidoglycan recognition protein family" evidence="6">
    <location>
        <begin position="30"/>
        <end position="172"/>
    </location>
</feature>
<evidence type="ECO:0000256" key="2">
    <source>
        <dbReference type="ARBA" id="ARBA00022588"/>
    </source>
</evidence>
<dbReference type="AlphaFoldDB" id="A0A7M7K121"/>
<dbReference type="PANTHER" id="PTHR11022">
    <property type="entry name" value="PEPTIDOGLYCAN RECOGNITION PROTEIN"/>
    <property type="match status" value="1"/>
</dbReference>
<dbReference type="PANTHER" id="PTHR11022:SF41">
    <property type="entry name" value="PEPTIDOGLYCAN-RECOGNITION PROTEIN LC-RELATED"/>
    <property type="match status" value="1"/>
</dbReference>
<dbReference type="SUPFAM" id="SSF55846">
    <property type="entry name" value="N-acetylmuramoyl-L-alanine amidase-like"/>
    <property type="match status" value="1"/>
</dbReference>
<organism evidence="7 8">
    <name type="scientific">Varroa destructor</name>
    <name type="common">Honeybee mite</name>
    <dbReference type="NCBI Taxonomy" id="109461"/>
    <lineage>
        <taxon>Eukaryota</taxon>
        <taxon>Metazoa</taxon>
        <taxon>Ecdysozoa</taxon>
        <taxon>Arthropoda</taxon>
        <taxon>Chelicerata</taxon>
        <taxon>Arachnida</taxon>
        <taxon>Acari</taxon>
        <taxon>Parasitiformes</taxon>
        <taxon>Mesostigmata</taxon>
        <taxon>Gamasina</taxon>
        <taxon>Dermanyssoidea</taxon>
        <taxon>Varroidae</taxon>
        <taxon>Varroa</taxon>
    </lineage>
</organism>
<dbReference type="FunCoup" id="A0A7M7K121">
    <property type="interactions" value="24"/>
</dbReference>
<dbReference type="InParanoid" id="A0A7M7K121"/>
<dbReference type="SMART" id="SM00701">
    <property type="entry name" value="PGRP"/>
    <property type="match status" value="1"/>
</dbReference>
<sequence>MKMRALSALMFASLATQGLGNRLQDENLCPQIKRRQEWGARPPKSKIFVRTVAGNVIIHHSQGPSCVTEHTCKSIVRTTQLQHVQTKGWDDIGYNFLVSENGQVFEGRGWGVEAAAAMGLSTRALHVALIGTFNHRAPAEGALKTVAKLIECGVELGKVHPDYKISGHRDVEPTACPGQKLYDQVRNWTRYVKRP</sequence>
<dbReference type="GO" id="GO:0008270">
    <property type="term" value="F:zinc ion binding"/>
    <property type="evidence" value="ECO:0007669"/>
    <property type="project" value="InterPro"/>
</dbReference>
<evidence type="ECO:0000259" key="5">
    <source>
        <dbReference type="SMART" id="SM00644"/>
    </source>
</evidence>
<dbReference type="Pfam" id="PF01510">
    <property type="entry name" value="Amidase_2"/>
    <property type="match status" value="1"/>
</dbReference>
<feature type="chain" id="PRO_5029575266" description="Peptidoglycan-recognition protein" evidence="4">
    <location>
        <begin position="21"/>
        <end position="195"/>
    </location>
</feature>
<evidence type="ECO:0000256" key="4">
    <source>
        <dbReference type="SAM" id="SignalP"/>
    </source>
</evidence>
<dbReference type="InterPro" id="IPR036505">
    <property type="entry name" value="Amidase/PGRP_sf"/>
</dbReference>
<dbReference type="InterPro" id="IPR006619">
    <property type="entry name" value="PGRP_domain_met/bac"/>
</dbReference>
<dbReference type="RefSeq" id="XP_022660134.1">
    <property type="nucleotide sequence ID" value="XM_022804399.1"/>
</dbReference>
<reference evidence="7" key="1">
    <citation type="submission" date="2021-01" db="UniProtKB">
        <authorList>
            <consortium name="EnsemblMetazoa"/>
        </authorList>
    </citation>
    <scope>IDENTIFICATION</scope>
</reference>
<dbReference type="Proteomes" id="UP000594260">
    <property type="component" value="Unplaced"/>
</dbReference>
<feature type="signal peptide" evidence="4">
    <location>
        <begin position="1"/>
        <end position="20"/>
    </location>
</feature>
<dbReference type="SMART" id="SM00644">
    <property type="entry name" value="Ami_2"/>
    <property type="match status" value="1"/>
</dbReference>
<evidence type="ECO:0000256" key="1">
    <source>
        <dbReference type="ARBA" id="ARBA00007553"/>
    </source>
</evidence>
<dbReference type="OMA" id="FMKQFAI"/>
<dbReference type="CDD" id="cd06583">
    <property type="entry name" value="PGRP"/>
    <property type="match status" value="1"/>
</dbReference>
<evidence type="ECO:0000256" key="3">
    <source>
        <dbReference type="ARBA" id="ARBA00022859"/>
    </source>
</evidence>
<dbReference type="InterPro" id="IPR002502">
    <property type="entry name" value="Amidase_domain"/>
</dbReference>
<evidence type="ECO:0000259" key="6">
    <source>
        <dbReference type="SMART" id="SM00701"/>
    </source>
</evidence>
<keyword evidence="4" id="KW-0732">Signal</keyword>
<dbReference type="OrthoDB" id="10001926at2759"/>
<dbReference type="KEGG" id="vde:111249927"/>
<accession>A0A7M7K121</accession>
<dbReference type="Gene3D" id="3.40.80.10">
    <property type="entry name" value="Peptidoglycan recognition protein-like"/>
    <property type="match status" value="1"/>
</dbReference>
<keyword evidence="2" id="KW-0399">Innate immunity</keyword>
<dbReference type="FunFam" id="3.40.80.10:FF:000001">
    <property type="entry name" value="Peptidoglycan recognition protein 1"/>
    <property type="match status" value="1"/>
</dbReference>
<keyword evidence="8" id="KW-1185">Reference proteome</keyword>
<keyword evidence="3" id="KW-0391">Immunity</keyword>
<comment type="similarity">
    <text evidence="1">Belongs to the N-acetylmuramoyl-L-alanine amidase 2 family.</text>
</comment>
<protein>
    <recommendedName>
        <fullName evidence="9">Peptidoglycan-recognition protein</fullName>
    </recommendedName>
</protein>
<proteinExistence type="inferred from homology"/>
<dbReference type="InterPro" id="IPR015510">
    <property type="entry name" value="PGRP"/>
</dbReference>
<dbReference type="GO" id="GO:0009253">
    <property type="term" value="P:peptidoglycan catabolic process"/>
    <property type="evidence" value="ECO:0007669"/>
    <property type="project" value="InterPro"/>
</dbReference>